<dbReference type="Pfam" id="PF25019">
    <property type="entry name" value="LRR_R13L1-DRL21"/>
    <property type="match status" value="1"/>
</dbReference>
<dbReference type="Gene3D" id="1.20.5.4130">
    <property type="match status" value="1"/>
</dbReference>
<feature type="domain" description="NB-ARC" evidence="6">
    <location>
        <begin position="170"/>
        <end position="339"/>
    </location>
</feature>
<dbReference type="OrthoDB" id="2973320at2759"/>
<gene>
    <name evidence="10" type="ORF">CKAN_01997400</name>
</gene>
<dbReference type="InterPro" id="IPR041118">
    <property type="entry name" value="Rx_N"/>
</dbReference>
<dbReference type="CDD" id="cd14798">
    <property type="entry name" value="RX-CC_like"/>
    <property type="match status" value="1"/>
</dbReference>
<dbReference type="PANTHER" id="PTHR36766:SF48">
    <property type="entry name" value="DISEASE RESISTANCE PROTEIN RGA3"/>
    <property type="match status" value="1"/>
</dbReference>
<dbReference type="InterPro" id="IPR032675">
    <property type="entry name" value="LRR_dom_sf"/>
</dbReference>
<dbReference type="FunFam" id="1.10.10.10:FF:000322">
    <property type="entry name" value="Probable disease resistance protein At1g63360"/>
    <property type="match status" value="1"/>
</dbReference>
<dbReference type="Proteomes" id="UP000283530">
    <property type="component" value="Unassembled WGS sequence"/>
</dbReference>
<keyword evidence="1" id="KW-0433">Leucine-rich repeat</keyword>
<evidence type="ECO:0000313" key="11">
    <source>
        <dbReference type="Proteomes" id="UP000283530"/>
    </source>
</evidence>
<keyword evidence="3" id="KW-0547">Nucleotide-binding</keyword>
<evidence type="ECO:0000256" key="4">
    <source>
        <dbReference type="ARBA" id="ARBA00022821"/>
    </source>
</evidence>
<feature type="domain" description="R13L1/DRL21-like LRR repeat region" evidence="9">
    <location>
        <begin position="677"/>
        <end position="811"/>
    </location>
</feature>
<dbReference type="GO" id="GO:0043531">
    <property type="term" value="F:ADP binding"/>
    <property type="evidence" value="ECO:0007669"/>
    <property type="project" value="InterPro"/>
</dbReference>
<evidence type="ECO:0000313" key="10">
    <source>
        <dbReference type="EMBL" id="RWR90852.1"/>
    </source>
</evidence>
<dbReference type="AlphaFoldDB" id="A0A3S3NEU0"/>
<feature type="domain" description="Disease resistance protein winged helix" evidence="8">
    <location>
        <begin position="423"/>
        <end position="494"/>
    </location>
</feature>
<dbReference type="InterPro" id="IPR038005">
    <property type="entry name" value="RX-like_CC"/>
</dbReference>
<dbReference type="SUPFAM" id="SSF52058">
    <property type="entry name" value="L domain-like"/>
    <property type="match status" value="1"/>
</dbReference>
<proteinExistence type="predicted"/>
<dbReference type="Gene3D" id="3.80.10.10">
    <property type="entry name" value="Ribonuclease Inhibitor"/>
    <property type="match status" value="2"/>
</dbReference>
<dbReference type="Pfam" id="PF13855">
    <property type="entry name" value="LRR_8"/>
    <property type="match status" value="1"/>
</dbReference>
<evidence type="ECO:0000259" key="7">
    <source>
        <dbReference type="Pfam" id="PF18052"/>
    </source>
</evidence>
<keyword evidence="2" id="KW-0677">Repeat</keyword>
<evidence type="ECO:0000256" key="3">
    <source>
        <dbReference type="ARBA" id="ARBA00022741"/>
    </source>
</evidence>
<dbReference type="Gene3D" id="3.40.50.300">
    <property type="entry name" value="P-loop containing nucleotide triphosphate hydrolases"/>
    <property type="match status" value="1"/>
</dbReference>
<dbReference type="Pfam" id="PF18052">
    <property type="entry name" value="Rx_N"/>
    <property type="match status" value="1"/>
</dbReference>
<dbReference type="GO" id="GO:0051707">
    <property type="term" value="P:response to other organism"/>
    <property type="evidence" value="ECO:0007669"/>
    <property type="project" value="UniProtKB-ARBA"/>
</dbReference>
<keyword evidence="11" id="KW-1185">Reference proteome</keyword>
<dbReference type="GO" id="GO:0006952">
    <property type="term" value="P:defense response"/>
    <property type="evidence" value="ECO:0007669"/>
    <property type="project" value="UniProtKB-KW"/>
</dbReference>
<sequence length="991" mass="113331">MTDVLLSGLVEIIMENLNSLIQEGGFASWSYKKDLKRLKRTLSTIKDVLQEAEEQQIRSVAMRNWLTELKDAAYDADDLLDEYATEVLARSRKFQVRNAFSLLSRLAFHLKAGNRIKEIIETFDDIAAQRSKFHLKGAKLQERPDSDDRHHKQLFEIETKIYGRDGDKLKIVGMLMDGYDGRNPHVIPIIGMGGIGKTTLARLVYNDETVRSHFDLRIWVCVSEHSHQTTRPKQAIIESMLGKKCDITSMDGTINPELETILKGKRFLLVLDGDWSEDHEMWEWFIKVIWNCGAKGPKVIVTTRSRNVASTSHDVYPYLLGKLSNEDCWSLFKQRAFTMGREEEPNLIAIGKEIVKKCGGLPLAAKALGSLMRSKSEENQWLSIKESEIWNLPYDENVIMPALRLSYNHLPSHLKQCFAYCSIFPKGYEFEKDKLIWLWIANGFVPIRRRMTLEDVGNEIFNDLLMGLFFEDVQKNEDGKVTRCKMHDLMSDLAQEIMRNECSVTQMNDKTFNIEGKRHLCCDVRPLLEIPSSLYRAKSLRTFLLLSVSARYISSTVTPEIRNFRVLRVLVLSHTSIEDLPISTANLKHIRYLDLSYTLIKALPESFNTLHNLQTLLLECCQNLQKLPERLSDINGLRHINISGCQSLIHMPKQIGKLTCLQTLTDFIVGKNKGSCIGELQGLDIRGELHIRQLENVHSGRDAGQANLAYKKNIQSLGLVWNEDGAYSGRTDEDGAYSGRTDEEVLAALQPHPNLKKFQLKGYLGFEMRCWIKSSSIPKLVEISIVKCKKVECLPDLGKLPFLKVLFIEGMESLKNIGREFYGDDMSNDRFPSLKEFTLKDMRNLEEWQSWYTIPRLAKLIIRKCPKLRTMPHIPSLQEMVLKESNELLLSFVSNFTSLSSLHIGGFPEMTSLPQGMLQNLNLRSFKLEDCPKLNSLKLGNQPFTSMTVWNCPDLKSVSEDTRLEHSSVYEHKKIADEVTGMWGGQEYGDN</sequence>
<organism evidence="10 11">
    <name type="scientific">Cinnamomum micranthum f. kanehirae</name>
    <dbReference type="NCBI Taxonomy" id="337451"/>
    <lineage>
        <taxon>Eukaryota</taxon>
        <taxon>Viridiplantae</taxon>
        <taxon>Streptophyta</taxon>
        <taxon>Embryophyta</taxon>
        <taxon>Tracheophyta</taxon>
        <taxon>Spermatophyta</taxon>
        <taxon>Magnoliopsida</taxon>
        <taxon>Magnoliidae</taxon>
        <taxon>Laurales</taxon>
        <taxon>Lauraceae</taxon>
        <taxon>Cinnamomum</taxon>
    </lineage>
</organism>
<feature type="domain" description="Disease resistance N-terminal" evidence="7">
    <location>
        <begin position="10"/>
        <end position="93"/>
    </location>
</feature>
<dbReference type="InterPro" id="IPR036388">
    <property type="entry name" value="WH-like_DNA-bd_sf"/>
</dbReference>
<dbReference type="InterPro" id="IPR056789">
    <property type="entry name" value="LRR_R13L1-DRL21"/>
</dbReference>
<reference evidence="10 11" key="1">
    <citation type="journal article" date="2019" name="Nat. Plants">
        <title>Stout camphor tree genome fills gaps in understanding of flowering plant genome evolution.</title>
        <authorList>
            <person name="Chaw S.M."/>
            <person name="Liu Y.C."/>
            <person name="Wu Y.W."/>
            <person name="Wang H.Y."/>
            <person name="Lin C.I."/>
            <person name="Wu C.S."/>
            <person name="Ke H.M."/>
            <person name="Chang L.Y."/>
            <person name="Hsu C.Y."/>
            <person name="Yang H.T."/>
            <person name="Sudianto E."/>
            <person name="Hsu M.H."/>
            <person name="Wu K.P."/>
            <person name="Wang L.N."/>
            <person name="Leebens-Mack J.H."/>
            <person name="Tsai I.J."/>
        </authorList>
    </citation>
    <scope>NUCLEOTIDE SEQUENCE [LARGE SCALE GENOMIC DNA]</scope>
    <source>
        <strain evidence="11">cv. Chaw 1501</strain>
        <tissue evidence="10">Young leaves</tissue>
    </source>
</reference>
<dbReference type="Gene3D" id="1.10.8.430">
    <property type="entry name" value="Helical domain of apoptotic protease-activating factors"/>
    <property type="match status" value="1"/>
</dbReference>
<dbReference type="InterPro" id="IPR001611">
    <property type="entry name" value="Leu-rich_rpt"/>
</dbReference>
<dbReference type="InterPro" id="IPR058922">
    <property type="entry name" value="WHD_DRP"/>
</dbReference>
<protein>
    <submittedName>
        <fullName evidence="10">Putative disease resistance protein RGA3 isoform X1</fullName>
    </submittedName>
</protein>
<dbReference type="STRING" id="337451.A0A3S3NEU0"/>
<keyword evidence="4" id="KW-0611">Plant defense</keyword>
<dbReference type="Gene3D" id="1.10.10.10">
    <property type="entry name" value="Winged helix-like DNA-binding domain superfamily/Winged helix DNA-binding domain"/>
    <property type="match status" value="1"/>
</dbReference>
<evidence type="ECO:0000259" key="9">
    <source>
        <dbReference type="Pfam" id="PF25019"/>
    </source>
</evidence>
<keyword evidence="5" id="KW-0067">ATP-binding</keyword>
<dbReference type="GO" id="GO:0005524">
    <property type="term" value="F:ATP binding"/>
    <property type="evidence" value="ECO:0007669"/>
    <property type="project" value="UniProtKB-KW"/>
</dbReference>
<dbReference type="Pfam" id="PF23559">
    <property type="entry name" value="WHD_DRP"/>
    <property type="match status" value="1"/>
</dbReference>
<dbReference type="PRINTS" id="PR00364">
    <property type="entry name" value="DISEASERSIST"/>
</dbReference>
<evidence type="ECO:0000256" key="1">
    <source>
        <dbReference type="ARBA" id="ARBA00022614"/>
    </source>
</evidence>
<evidence type="ECO:0000256" key="5">
    <source>
        <dbReference type="ARBA" id="ARBA00022840"/>
    </source>
</evidence>
<dbReference type="EMBL" id="QPKB01000008">
    <property type="protein sequence ID" value="RWR90852.1"/>
    <property type="molecule type" value="Genomic_DNA"/>
</dbReference>
<dbReference type="InterPro" id="IPR027417">
    <property type="entry name" value="P-loop_NTPase"/>
</dbReference>
<dbReference type="PANTHER" id="PTHR36766">
    <property type="entry name" value="PLANT BROAD-SPECTRUM MILDEW RESISTANCE PROTEIN RPW8"/>
    <property type="match status" value="1"/>
</dbReference>
<accession>A0A3S3NEU0</accession>
<evidence type="ECO:0000256" key="2">
    <source>
        <dbReference type="ARBA" id="ARBA00022737"/>
    </source>
</evidence>
<name>A0A3S3NEU0_9MAGN</name>
<evidence type="ECO:0000259" key="6">
    <source>
        <dbReference type="Pfam" id="PF00931"/>
    </source>
</evidence>
<dbReference type="Pfam" id="PF00931">
    <property type="entry name" value="NB-ARC"/>
    <property type="match status" value="1"/>
</dbReference>
<dbReference type="InterPro" id="IPR002182">
    <property type="entry name" value="NB-ARC"/>
</dbReference>
<dbReference type="InterPro" id="IPR042197">
    <property type="entry name" value="Apaf_helical"/>
</dbReference>
<evidence type="ECO:0000259" key="8">
    <source>
        <dbReference type="Pfam" id="PF23559"/>
    </source>
</evidence>
<dbReference type="SUPFAM" id="SSF52540">
    <property type="entry name" value="P-loop containing nucleoside triphosphate hydrolases"/>
    <property type="match status" value="1"/>
</dbReference>
<comment type="caution">
    <text evidence="10">The sequence shown here is derived from an EMBL/GenBank/DDBJ whole genome shotgun (WGS) entry which is preliminary data.</text>
</comment>